<protein>
    <submittedName>
        <fullName evidence="2">NB-ARC domain-containing protein</fullName>
    </submittedName>
</protein>
<accession>A0ABT1IFW5</accession>
<keyword evidence="3" id="KW-1185">Reference proteome</keyword>
<feature type="compositionally biased region" description="Low complexity" evidence="1">
    <location>
        <begin position="494"/>
        <end position="524"/>
    </location>
</feature>
<proteinExistence type="predicted"/>
<dbReference type="InterPro" id="IPR011990">
    <property type="entry name" value="TPR-like_helical_dom_sf"/>
</dbReference>
<dbReference type="Gene3D" id="3.40.50.300">
    <property type="entry name" value="P-loop containing nucleotide triphosphate hydrolases"/>
    <property type="match status" value="1"/>
</dbReference>
<dbReference type="EMBL" id="JAMTCO010000009">
    <property type="protein sequence ID" value="MCP2271541.1"/>
    <property type="molecule type" value="Genomic_DNA"/>
</dbReference>
<dbReference type="Gene3D" id="1.10.8.430">
    <property type="entry name" value="Helical domain of apoptotic protease-activating factors"/>
    <property type="match status" value="1"/>
</dbReference>
<feature type="region of interest" description="Disordered" evidence="1">
    <location>
        <begin position="439"/>
        <end position="581"/>
    </location>
</feature>
<dbReference type="Proteomes" id="UP001205185">
    <property type="component" value="Unassembled WGS sequence"/>
</dbReference>
<feature type="compositionally biased region" description="Polar residues" evidence="1">
    <location>
        <begin position="463"/>
        <end position="485"/>
    </location>
</feature>
<dbReference type="InterPro" id="IPR027417">
    <property type="entry name" value="P-loop_NTPase"/>
</dbReference>
<feature type="region of interest" description="Disordered" evidence="1">
    <location>
        <begin position="638"/>
        <end position="682"/>
    </location>
</feature>
<name>A0ABT1IFW5_9PSEU</name>
<comment type="caution">
    <text evidence="2">The sequence shown here is derived from an EMBL/GenBank/DDBJ whole genome shotgun (WGS) entry which is preliminary data.</text>
</comment>
<dbReference type="SUPFAM" id="SSF52540">
    <property type="entry name" value="P-loop containing nucleoside triphosphate hydrolases"/>
    <property type="match status" value="1"/>
</dbReference>
<evidence type="ECO:0000313" key="2">
    <source>
        <dbReference type="EMBL" id="MCP2271541.1"/>
    </source>
</evidence>
<evidence type="ECO:0000256" key="1">
    <source>
        <dbReference type="SAM" id="MobiDB-lite"/>
    </source>
</evidence>
<feature type="compositionally biased region" description="Polar residues" evidence="1">
    <location>
        <begin position="525"/>
        <end position="566"/>
    </location>
</feature>
<reference evidence="2 3" key="1">
    <citation type="submission" date="2022-06" db="EMBL/GenBank/DDBJ databases">
        <title>Genomic Encyclopedia of Archaeal and Bacterial Type Strains, Phase II (KMG-II): from individual species to whole genera.</title>
        <authorList>
            <person name="Goeker M."/>
        </authorList>
    </citation>
    <scope>NUCLEOTIDE SEQUENCE [LARGE SCALE GENOMIC DNA]</scope>
    <source>
        <strain evidence="2 3">DSM 44255</strain>
    </source>
</reference>
<dbReference type="Gene3D" id="1.25.40.10">
    <property type="entry name" value="Tetratricopeptide repeat domain"/>
    <property type="match status" value="1"/>
</dbReference>
<dbReference type="InterPro" id="IPR042197">
    <property type="entry name" value="Apaf_helical"/>
</dbReference>
<evidence type="ECO:0000313" key="3">
    <source>
        <dbReference type="Proteomes" id="UP001205185"/>
    </source>
</evidence>
<sequence length="682" mass="73761">MAWAHRNLAHFPDGQLAVDLRGFSPGEPRDAADVLGDFLAALGVDRDHHPADLDARAALYRTHTTGKRKLILLDNAAAPDQVVPLLPGGDTCTVLITSRDRLRSLIARHSAHPVRVDVLTDDEARTLLAAALDDNTPESERLITELVGLCGGLPLALGLIAARIRTHPALLGDLVTELRDFGLGALDSADPDASLPTVLSWSLHHLTDEQRTLFGLLGIAPGLDTTLPAVAALMARSPDRTRAALSALAEASLIEHRPLGRYVMHDLVRDYAATTDLPDELRARATARAMDFYLHTAHTADRLLAPYRPLLRPDPPVDGVRPHALPDAAAATAWLAAEQANLLATQRAAVALGRHHVVWYLAWALDTFLIRQGARRDALDAWRAALEAAAHLPDPAARIHTHQLLGRVCSRLNLHEEATEHLDQALVLAVRQHDAAEQAHTHQVLAADWGRRGDNRRPWTTPCAPSTSTELSTSRIGRPTRSTRWAGSPRAWVTSTPRASTARPRSPRTSTTTTTTAKRPPWTAWGSSPTAPATTGEPSSTTTARSPCSGQTARATRSQALSTTWATPMPRSDNTRRRARFGGRHCGCTGNRAVTLTWSGFSASSISSRPRWTCTVAAQARRDVVLNGGACSHRDHAVRRARGHPARTAGWRVGVGRGGDGAPGFQRRGWPRSSRLPARSTR</sequence>
<dbReference type="PANTHER" id="PTHR47691">
    <property type="entry name" value="REGULATOR-RELATED"/>
    <property type="match status" value="1"/>
</dbReference>
<organism evidence="2 3">
    <name type="scientific">Actinokineospora diospyrosa</name>
    <dbReference type="NCBI Taxonomy" id="103728"/>
    <lineage>
        <taxon>Bacteria</taxon>
        <taxon>Bacillati</taxon>
        <taxon>Actinomycetota</taxon>
        <taxon>Actinomycetes</taxon>
        <taxon>Pseudonocardiales</taxon>
        <taxon>Pseudonocardiaceae</taxon>
        <taxon>Actinokineospora</taxon>
    </lineage>
</organism>
<dbReference type="PANTHER" id="PTHR47691:SF3">
    <property type="entry name" value="HTH-TYPE TRANSCRIPTIONAL REGULATOR RV0890C-RELATED"/>
    <property type="match status" value="1"/>
</dbReference>
<feature type="compositionally biased region" description="Gly residues" evidence="1">
    <location>
        <begin position="653"/>
        <end position="662"/>
    </location>
</feature>
<gene>
    <name evidence="2" type="ORF">LV75_004055</name>
</gene>